<keyword evidence="5" id="KW-0998">Cell outer membrane</keyword>
<keyword evidence="3" id="KW-0732">Signal</keyword>
<dbReference type="InterPro" id="IPR012944">
    <property type="entry name" value="SusD_RagB_dom"/>
</dbReference>
<evidence type="ECO:0000313" key="8">
    <source>
        <dbReference type="EMBL" id="MPR33032.1"/>
    </source>
</evidence>
<proteinExistence type="inferred from homology"/>
<dbReference type="InterPro" id="IPR033985">
    <property type="entry name" value="SusD-like_N"/>
</dbReference>
<comment type="similarity">
    <text evidence="2">Belongs to the SusD family.</text>
</comment>
<comment type="caution">
    <text evidence="8">The sequence shown here is derived from an EMBL/GenBank/DDBJ whole genome shotgun (WGS) entry which is preliminary data.</text>
</comment>
<dbReference type="AlphaFoldDB" id="A0A7C9FR80"/>
<accession>A0A7C9FR80</accession>
<dbReference type="Proteomes" id="UP000479293">
    <property type="component" value="Unassembled WGS sequence"/>
</dbReference>
<gene>
    <name evidence="8" type="ORF">GBK04_06580</name>
</gene>
<dbReference type="InterPro" id="IPR011990">
    <property type="entry name" value="TPR-like_helical_dom_sf"/>
</dbReference>
<evidence type="ECO:0000259" key="7">
    <source>
        <dbReference type="Pfam" id="PF14322"/>
    </source>
</evidence>
<organism evidence="8 9">
    <name type="scientific">Salmonirosea aquatica</name>
    <dbReference type="NCBI Taxonomy" id="2654236"/>
    <lineage>
        <taxon>Bacteria</taxon>
        <taxon>Pseudomonadati</taxon>
        <taxon>Bacteroidota</taxon>
        <taxon>Cytophagia</taxon>
        <taxon>Cytophagales</taxon>
        <taxon>Spirosomataceae</taxon>
        <taxon>Salmonirosea</taxon>
    </lineage>
</organism>
<keyword evidence="4" id="KW-0472">Membrane</keyword>
<feature type="domain" description="RagB/SusD" evidence="6">
    <location>
        <begin position="385"/>
        <end position="538"/>
    </location>
</feature>
<evidence type="ECO:0000256" key="2">
    <source>
        <dbReference type="ARBA" id="ARBA00006275"/>
    </source>
</evidence>
<sequence>MKMKTILYKAIICTTLILLGTSCKDNFLEEKPLAFLNPEVALVNKAGFESAIAAIHQAVRDEFNRGNATGIYILQLGTDVCTTGDETLQTFKNYETTLTPGSSTAAYFWNFEYTTMIPRANTVIDYADRPAAKWANEAEKNAIVAEARFLRAYTYNGLANTYGGVPIVDRIYDQPKFDFVRASQQEVYEFVRQDLEFASQWLPETTTQPGRIVKAAADHLLSEVYMSLGQYDKAIASASAVINSGKYKLMNARFGSKASEPGDVYSDLFRDGNQNPSSGNTETIWALQYEFQTPGGLASSSGNLGNMDLRGWGSFYSAAKAPNGTTAMVVADSLGRGVGWLRGTNYLFYDIWKEDSKDMRNSPYNIRRDWYYNLPTSPYFGKKVTYFPGLDTMQHVGPMLRKVEGEPVLGRNTGQTVKDKYVYRLAETYLLRAEAYIRKGDMTSAAADVNVVRARAKAKPATPAQMSIDYILDERARELTTEEVRRRTLTRVGKLVERVRKYNPRSSSSIEEKHELFPIPQTAIDANIEGTLEQNPGYN</sequence>
<dbReference type="EMBL" id="WHLY01000002">
    <property type="protein sequence ID" value="MPR33032.1"/>
    <property type="molecule type" value="Genomic_DNA"/>
</dbReference>
<keyword evidence="9" id="KW-1185">Reference proteome</keyword>
<dbReference type="SUPFAM" id="SSF48452">
    <property type="entry name" value="TPR-like"/>
    <property type="match status" value="1"/>
</dbReference>
<dbReference type="GO" id="GO:0009279">
    <property type="term" value="C:cell outer membrane"/>
    <property type="evidence" value="ECO:0007669"/>
    <property type="project" value="UniProtKB-SubCell"/>
</dbReference>
<name>A0A7C9FR80_9BACT</name>
<evidence type="ECO:0000256" key="5">
    <source>
        <dbReference type="ARBA" id="ARBA00023237"/>
    </source>
</evidence>
<evidence type="ECO:0000256" key="1">
    <source>
        <dbReference type="ARBA" id="ARBA00004442"/>
    </source>
</evidence>
<dbReference type="Pfam" id="PF07980">
    <property type="entry name" value="SusD_RagB"/>
    <property type="match status" value="1"/>
</dbReference>
<reference evidence="8 9" key="1">
    <citation type="submission" date="2019-10" db="EMBL/GenBank/DDBJ databases">
        <title>Draft Genome Sequence of Cytophagaceae sp. SJW1-29.</title>
        <authorList>
            <person name="Choi A."/>
        </authorList>
    </citation>
    <scope>NUCLEOTIDE SEQUENCE [LARGE SCALE GENOMIC DNA]</scope>
    <source>
        <strain evidence="8 9">SJW1-29</strain>
    </source>
</reference>
<dbReference type="Gene3D" id="1.25.40.390">
    <property type="match status" value="1"/>
</dbReference>
<dbReference type="PROSITE" id="PS51257">
    <property type="entry name" value="PROKAR_LIPOPROTEIN"/>
    <property type="match status" value="1"/>
</dbReference>
<evidence type="ECO:0000256" key="3">
    <source>
        <dbReference type="ARBA" id="ARBA00022729"/>
    </source>
</evidence>
<comment type="subcellular location">
    <subcellularLocation>
        <location evidence="1">Cell outer membrane</location>
    </subcellularLocation>
</comment>
<evidence type="ECO:0000259" key="6">
    <source>
        <dbReference type="Pfam" id="PF07980"/>
    </source>
</evidence>
<evidence type="ECO:0000313" key="9">
    <source>
        <dbReference type="Proteomes" id="UP000479293"/>
    </source>
</evidence>
<feature type="domain" description="SusD-like N-terminal" evidence="7">
    <location>
        <begin position="27"/>
        <end position="226"/>
    </location>
</feature>
<evidence type="ECO:0000256" key="4">
    <source>
        <dbReference type="ARBA" id="ARBA00023136"/>
    </source>
</evidence>
<dbReference type="Pfam" id="PF14322">
    <property type="entry name" value="SusD-like_3"/>
    <property type="match status" value="1"/>
</dbReference>
<protein>
    <submittedName>
        <fullName evidence="8">RagB/SusD family nutrient uptake outer membrane protein</fullName>
    </submittedName>
</protein>